<proteinExistence type="predicted"/>
<dbReference type="Proteomes" id="UP000557872">
    <property type="component" value="Unassembled WGS sequence"/>
</dbReference>
<dbReference type="RefSeq" id="WP_178931831.1">
    <property type="nucleotide sequence ID" value="NZ_JACBAZ010000002.1"/>
</dbReference>
<gene>
    <name evidence="1" type="ORF">HW115_06795</name>
</gene>
<evidence type="ECO:0000313" key="2">
    <source>
        <dbReference type="Proteomes" id="UP000557872"/>
    </source>
</evidence>
<organism evidence="1 2">
    <name type="scientific">Oceaniferula marina</name>
    <dbReference type="NCBI Taxonomy" id="2748318"/>
    <lineage>
        <taxon>Bacteria</taxon>
        <taxon>Pseudomonadati</taxon>
        <taxon>Verrucomicrobiota</taxon>
        <taxon>Verrucomicrobiia</taxon>
        <taxon>Verrucomicrobiales</taxon>
        <taxon>Verrucomicrobiaceae</taxon>
        <taxon>Oceaniferula</taxon>
    </lineage>
</organism>
<sequence length="351" mass="41522">MISRKKIHYEITPSMWQYLYHFGRYSEIPMVYEDLLRFTEAMPYEDPDGNETLWLTVMYPPEVMMELRPQLTQIYAALKVGGEVAHHEHLLVDRIDYGEFGNSRPFRIRITNQYNDNSDYFYVKTADASRIFGLELEYCLSPNRINYLVRGNTLIEEHIVGVPGDVFLQDYLPKPDLDRVRVAKEYVKFIERCFIRLLGDMRSVNYVVQVTPDFEKVQYRVRPIDFDQQSYQGNGNVYLAYRFGSNHAVTQMSFRQVNRTTIAQYAEEERQQMVQRAVLSKRRLRAVLKVMAQEDISPEKNVARLRQDLGEIHQTSTFDPCKTMGQLTQAHIQYMLENPNFSYQKRQRFKP</sequence>
<name>A0A851GHG9_9BACT</name>
<comment type="caution">
    <text evidence="1">The sequence shown here is derived from an EMBL/GenBank/DDBJ whole genome shotgun (WGS) entry which is preliminary data.</text>
</comment>
<dbReference type="AlphaFoldDB" id="A0A851GHG9"/>
<protein>
    <submittedName>
        <fullName evidence="1">Uncharacterized protein</fullName>
    </submittedName>
</protein>
<evidence type="ECO:0000313" key="1">
    <source>
        <dbReference type="EMBL" id="NWK55311.1"/>
    </source>
</evidence>
<dbReference type="EMBL" id="JACBAZ010000002">
    <property type="protein sequence ID" value="NWK55311.1"/>
    <property type="molecule type" value="Genomic_DNA"/>
</dbReference>
<keyword evidence="2" id="KW-1185">Reference proteome</keyword>
<reference evidence="1 2" key="1">
    <citation type="submission" date="2020-07" db="EMBL/GenBank/DDBJ databases">
        <title>Roseicoccus Jingziensis gen. nov., sp. nov., isolated from coastal seawater.</title>
        <authorList>
            <person name="Feng X."/>
        </authorList>
    </citation>
    <scope>NUCLEOTIDE SEQUENCE [LARGE SCALE GENOMIC DNA]</scope>
    <source>
        <strain evidence="1 2">N1E253</strain>
    </source>
</reference>
<accession>A0A851GHG9</accession>